<feature type="non-terminal residue" evidence="2">
    <location>
        <position position="1"/>
    </location>
</feature>
<dbReference type="Proteomes" id="UP000720508">
    <property type="component" value="Unassembled WGS sequence"/>
</dbReference>
<dbReference type="SUPFAM" id="SSF53067">
    <property type="entry name" value="Actin-like ATPase domain"/>
    <property type="match status" value="1"/>
</dbReference>
<keyword evidence="1" id="KW-1133">Transmembrane helix</keyword>
<protein>
    <submittedName>
        <fullName evidence="2">ROK family protein</fullName>
    </submittedName>
</protein>
<keyword evidence="3" id="KW-1185">Reference proteome</keyword>
<evidence type="ECO:0000256" key="1">
    <source>
        <dbReference type="SAM" id="Phobius"/>
    </source>
</evidence>
<feature type="transmembrane region" description="Helical" evidence="1">
    <location>
        <begin position="73"/>
        <end position="94"/>
    </location>
</feature>
<comment type="caution">
    <text evidence="2">The sequence shown here is derived from an EMBL/GenBank/DDBJ whole genome shotgun (WGS) entry which is preliminary data.</text>
</comment>
<name>A0ABS6C7A6_9ACTN</name>
<sequence length="106" mass="11012">ADGDARAIDAIRGVARVVARGAVAMTELYDTDLMIVGGPAVPPDVAEWYLAEISTAVNRFPIARRVRPVRGTYSALGANAAAVGAAAAVFHLAFAPRPRTHSGTAR</sequence>
<evidence type="ECO:0000313" key="2">
    <source>
        <dbReference type="EMBL" id="MBU3862762.1"/>
    </source>
</evidence>
<dbReference type="Gene3D" id="3.30.420.40">
    <property type="match status" value="2"/>
</dbReference>
<gene>
    <name evidence="2" type="ORF">KN815_01095</name>
</gene>
<dbReference type="InterPro" id="IPR043129">
    <property type="entry name" value="ATPase_NBD"/>
</dbReference>
<dbReference type="EMBL" id="JAHLEM010000011">
    <property type="protein sequence ID" value="MBU3862762.1"/>
    <property type="molecule type" value="Genomic_DNA"/>
</dbReference>
<accession>A0ABS6C7A6</accession>
<keyword evidence="1" id="KW-0812">Transmembrane</keyword>
<reference evidence="2 3" key="1">
    <citation type="submission" date="2021-06" db="EMBL/GenBank/DDBJ databases">
        <authorList>
            <person name="Pan X."/>
        </authorList>
    </citation>
    <scope>NUCLEOTIDE SEQUENCE [LARGE SCALE GENOMIC DNA]</scope>
    <source>
        <strain evidence="2 3">4503</strain>
    </source>
</reference>
<proteinExistence type="predicted"/>
<keyword evidence="1" id="KW-0472">Membrane</keyword>
<evidence type="ECO:0000313" key="3">
    <source>
        <dbReference type="Proteomes" id="UP000720508"/>
    </source>
</evidence>
<organism evidence="2 3">
    <name type="scientific">Streptomyces niphimycinicus</name>
    <dbReference type="NCBI Taxonomy" id="2842201"/>
    <lineage>
        <taxon>Bacteria</taxon>
        <taxon>Bacillati</taxon>
        <taxon>Actinomycetota</taxon>
        <taxon>Actinomycetes</taxon>
        <taxon>Kitasatosporales</taxon>
        <taxon>Streptomycetaceae</taxon>
        <taxon>Streptomyces</taxon>
    </lineage>
</organism>